<dbReference type="EMBL" id="CACRUH010000007">
    <property type="protein sequence ID" value="VYT66140.1"/>
    <property type="molecule type" value="Genomic_DNA"/>
</dbReference>
<protein>
    <recommendedName>
        <fullName evidence="3">DUF669 domain-containing protein</fullName>
    </recommendedName>
</protein>
<sequence length="211" mass="23803">MIKKPQGYDEAAAYTGEFQALPKGKYVCKIRQVSEVTDTDKNGHEWRKFVILYDIAEGEYADFYDKQFKAEKETNPKAKWRGVFKQNMDDKGTPWLKGVVTAIERSNNFTFQWDKEGNEKTLVNKKFGGIFRRRQYEKDNGERAMTTELWRIRSVAGLAEAEVPEDELLPVTGAGGGRPNPTDAAAPPSFMDSDGFVNIPEGSGDEGIPFM</sequence>
<dbReference type="AlphaFoldDB" id="A0A6N2YKJ5"/>
<proteinExistence type="predicted"/>
<dbReference type="RefSeq" id="WP_156832185.1">
    <property type="nucleotide sequence ID" value="NZ_CACRUH010000007.1"/>
</dbReference>
<evidence type="ECO:0008006" key="3">
    <source>
        <dbReference type="Google" id="ProtNLM"/>
    </source>
</evidence>
<gene>
    <name evidence="2" type="ORF">CHLFYP18_05251</name>
</gene>
<feature type="region of interest" description="Disordered" evidence="1">
    <location>
        <begin position="164"/>
        <end position="211"/>
    </location>
</feature>
<accession>A0A6N2YKJ5</accession>
<evidence type="ECO:0000256" key="1">
    <source>
        <dbReference type="SAM" id="MobiDB-lite"/>
    </source>
</evidence>
<evidence type="ECO:0000313" key="2">
    <source>
        <dbReference type="EMBL" id="VYT66140.1"/>
    </source>
</evidence>
<name>A0A6N2YKJ5_9FIRM</name>
<organism evidence="2">
    <name type="scientific">Hungatella hathewayi</name>
    <dbReference type="NCBI Taxonomy" id="154046"/>
    <lineage>
        <taxon>Bacteria</taxon>
        <taxon>Bacillati</taxon>
        <taxon>Bacillota</taxon>
        <taxon>Clostridia</taxon>
        <taxon>Lachnospirales</taxon>
        <taxon>Lachnospiraceae</taxon>
        <taxon>Hungatella</taxon>
    </lineage>
</organism>
<reference evidence="2" key="1">
    <citation type="submission" date="2019-11" db="EMBL/GenBank/DDBJ databases">
        <authorList>
            <person name="Feng L."/>
        </authorList>
    </citation>
    <scope>NUCLEOTIDE SEQUENCE</scope>
    <source>
        <strain evidence="2">ChathewayiLFYP18</strain>
    </source>
</reference>